<dbReference type="InterPro" id="IPR015928">
    <property type="entry name" value="Aconitase/3IPM_dehydase_swvl"/>
</dbReference>
<dbReference type="CDD" id="cd01586">
    <property type="entry name" value="AcnA_IRP"/>
    <property type="match status" value="1"/>
</dbReference>
<keyword evidence="4" id="KW-0408">Iron</keyword>
<feature type="domain" description="Aconitase A/isopropylmalate dehydratase small subunit swivel" evidence="7">
    <location>
        <begin position="839"/>
        <end position="926"/>
    </location>
</feature>
<feature type="domain" description="Aconitase/3-isopropylmalate dehydratase large subunit alpha/beta/alpha" evidence="6">
    <location>
        <begin position="426"/>
        <end position="710"/>
    </location>
</feature>
<dbReference type="InterPro" id="IPR018136">
    <property type="entry name" value="Aconitase_4Fe-4S_BS"/>
</dbReference>
<dbReference type="Pfam" id="PF00330">
    <property type="entry name" value="Aconitase"/>
    <property type="match status" value="2"/>
</dbReference>
<accession>A0ABR0VGD1</accession>
<organism evidence="8 9">
    <name type="scientific">Rehmannia glutinosa</name>
    <name type="common">Chinese foxglove</name>
    <dbReference type="NCBI Taxonomy" id="99300"/>
    <lineage>
        <taxon>Eukaryota</taxon>
        <taxon>Viridiplantae</taxon>
        <taxon>Streptophyta</taxon>
        <taxon>Embryophyta</taxon>
        <taxon>Tracheophyta</taxon>
        <taxon>Spermatophyta</taxon>
        <taxon>Magnoliopsida</taxon>
        <taxon>eudicotyledons</taxon>
        <taxon>Gunneridae</taxon>
        <taxon>Pentapetalae</taxon>
        <taxon>asterids</taxon>
        <taxon>lamiids</taxon>
        <taxon>Lamiales</taxon>
        <taxon>Orobanchaceae</taxon>
        <taxon>Rehmannieae</taxon>
        <taxon>Rehmannia</taxon>
    </lineage>
</organism>
<gene>
    <name evidence="8" type="ORF">DH2020_033360</name>
</gene>
<dbReference type="EMBL" id="JABTTQ020001235">
    <property type="protein sequence ID" value="KAK6132880.1"/>
    <property type="molecule type" value="Genomic_DNA"/>
</dbReference>
<evidence type="ECO:0000259" key="6">
    <source>
        <dbReference type="Pfam" id="PF00330"/>
    </source>
</evidence>
<name>A0ABR0VGD1_REHGL</name>
<comment type="caution">
    <text evidence="8">The sequence shown here is derived from an EMBL/GenBank/DDBJ whole genome shotgun (WGS) entry which is preliminary data.</text>
</comment>
<dbReference type="InterPro" id="IPR036008">
    <property type="entry name" value="Aconitase_4Fe-4S_dom"/>
</dbReference>
<dbReference type="InterPro" id="IPR001030">
    <property type="entry name" value="Acoase/IPM_deHydtase_lsu_aba"/>
</dbReference>
<evidence type="ECO:0000256" key="5">
    <source>
        <dbReference type="ARBA" id="ARBA00023014"/>
    </source>
</evidence>
<keyword evidence="3" id="KW-0479">Metal-binding</keyword>
<feature type="domain" description="Aconitase/3-isopropylmalate dehydratase large subunit alpha/beta/alpha" evidence="6">
    <location>
        <begin position="179"/>
        <end position="400"/>
    </location>
</feature>
<dbReference type="Pfam" id="PF00694">
    <property type="entry name" value="Aconitase_C"/>
    <property type="match status" value="1"/>
</dbReference>
<evidence type="ECO:0000313" key="9">
    <source>
        <dbReference type="Proteomes" id="UP001318860"/>
    </source>
</evidence>
<evidence type="ECO:0000256" key="2">
    <source>
        <dbReference type="ARBA" id="ARBA00007185"/>
    </source>
</evidence>
<evidence type="ECO:0000256" key="1">
    <source>
        <dbReference type="ARBA" id="ARBA00001966"/>
    </source>
</evidence>
<dbReference type="PRINTS" id="PR00415">
    <property type="entry name" value="ACONITASE"/>
</dbReference>
<evidence type="ECO:0000259" key="7">
    <source>
        <dbReference type="Pfam" id="PF00694"/>
    </source>
</evidence>
<dbReference type="PANTHER" id="PTHR11670">
    <property type="entry name" value="ACONITASE/IRON-RESPONSIVE ELEMENT FAMILY MEMBER"/>
    <property type="match status" value="1"/>
</dbReference>
<evidence type="ECO:0008006" key="10">
    <source>
        <dbReference type="Google" id="ProtNLM"/>
    </source>
</evidence>
<dbReference type="PROSITE" id="PS01244">
    <property type="entry name" value="ACONITASE_2"/>
    <property type="match status" value="1"/>
</dbReference>
<dbReference type="InterPro" id="IPR000573">
    <property type="entry name" value="AconitaseA/IPMdHydase_ssu_swvl"/>
</dbReference>
<evidence type="ECO:0000256" key="3">
    <source>
        <dbReference type="ARBA" id="ARBA00022723"/>
    </source>
</evidence>
<keyword evidence="5" id="KW-0411">Iron-sulfur</keyword>
<comment type="similarity">
    <text evidence="2">Belongs to the aconitase/IPM isomerase family.</text>
</comment>
<proteinExistence type="inferred from homology"/>
<dbReference type="InterPro" id="IPR015931">
    <property type="entry name" value="Acnase/IPM_dHydase_lsu_aba_1/3"/>
</dbReference>
<dbReference type="SUPFAM" id="SSF52016">
    <property type="entry name" value="LeuD/IlvD-like"/>
    <property type="match status" value="1"/>
</dbReference>
<dbReference type="NCBIfam" id="NF006757">
    <property type="entry name" value="PRK09277.1"/>
    <property type="match status" value="1"/>
</dbReference>
<protein>
    <recommendedName>
        <fullName evidence="10">Aconitate hydratase</fullName>
    </recommendedName>
</protein>
<dbReference type="InterPro" id="IPR006249">
    <property type="entry name" value="Aconitase/IRP2"/>
</dbReference>
<evidence type="ECO:0000313" key="8">
    <source>
        <dbReference type="EMBL" id="KAK6132880.1"/>
    </source>
</evidence>
<dbReference type="SUPFAM" id="SSF53732">
    <property type="entry name" value="Aconitase iron-sulfur domain"/>
    <property type="match status" value="1"/>
</dbReference>
<dbReference type="Proteomes" id="UP001318860">
    <property type="component" value="Unassembled WGS sequence"/>
</dbReference>
<sequence>MYFPTYCSSPSSTSSTSILRVCRVRFASIVSSSVNRSFSSPSRTFSRNQPSHACPPPSNITCRSLSFSSAFRSIRCSAPRWSYGVGLRSPVSLRAQSRTASPVFERFERKIATMASEHPFEGILSGLPKPGGGEFGKFYSLPALNDPRIDKLPYSIKILLESAIRNCDNFQVTKEDVEKVIDWENSAPQQVEIPFKPARVLLQDFTGVPAVVDLASMREAIKVLGSNPDKINPLVPVDLVIDHSVQVDVARSENALQANMDLEFKRNKERFAFLKWGSTAFRNMLVVPPGSGIVHQVNLEYLGRVVFNTEGILYPDSVVGTDSHTTMIDGLGVAGWGVGGIEAEAAMLGQPMSMVLPGVVGFKLSGKLREGVTATDLVLTVTQILRKHGVVGKFVEFHGTLFFECLETSLCFSSVALAVYILFFMYLGDGMGQLPLADRATIANMAPEYGATMGFFPVDHVTLQYLKLTGRSDETVAMIEAYLRANNMFVDYNEPQQERVYSSYLELNLADVEPCVSGPKRPHDQVPLKDMKADWHSCLDNKVGFKGFAVPKEEQEKVVEFSFHGQPAELKHGSVVIAAITSCTNTSNPSVMLGAGLVAKKACELGLEVKPWIKTSLGPGSGVVTKYLVQSGLQKYLNQQGFHIVGYGCTTCIGNSGDLDESVASAIVDNDLVAAAVLSGNRNFEGRVHPLTRANYLASPPLVLAYALAGTVDIDFEKEPLGTGKDGQNVYFKDIWPTSEEVAEVVQSSVLPEMFKSTYEAITKGNELWNQLSLPSSSIYAWDPDSTYIHKPPYFNGMTMDPPGPRGVKDAYCLLLVGDSITTDHISPAGSIHKDSPAAKYLMERGVDRRDFNSYGSRRGNDEVMARGTFANIRIVNKLLNGEVGPKTIHIPTGEKLYVYDAAMRYKSTGQDTIVLAGAEYGSGSSEIGLLKDRCYSNLVGMGIVPLCFKPGEDADTLGLTGHERYTIDLPTKASDIRPGQDVTVTTDNGKSFTCTLRFDTEVELAYFDHGGILQYVIRNLTKQ</sequence>
<dbReference type="Gene3D" id="3.20.19.10">
    <property type="entry name" value="Aconitase, domain 4"/>
    <property type="match status" value="2"/>
</dbReference>
<keyword evidence="9" id="KW-1185">Reference proteome</keyword>
<dbReference type="Gene3D" id="3.30.499.10">
    <property type="entry name" value="Aconitase, domain 3"/>
    <property type="match status" value="3"/>
</dbReference>
<evidence type="ECO:0000256" key="4">
    <source>
        <dbReference type="ARBA" id="ARBA00023004"/>
    </source>
</evidence>
<dbReference type="PROSITE" id="PS00450">
    <property type="entry name" value="ACONITASE_1"/>
    <property type="match status" value="1"/>
</dbReference>
<dbReference type="Gene3D" id="6.10.190.10">
    <property type="match status" value="1"/>
</dbReference>
<reference evidence="8 9" key="1">
    <citation type="journal article" date="2021" name="Comput. Struct. Biotechnol. J.">
        <title>De novo genome assembly of the potent medicinal plant Rehmannia glutinosa using nanopore technology.</title>
        <authorList>
            <person name="Ma L."/>
            <person name="Dong C."/>
            <person name="Song C."/>
            <person name="Wang X."/>
            <person name="Zheng X."/>
            <person name="Niu Y."/>
            <person name="Chen S."/>
            <person name="Feng W."/>
        </authorList>
    </citation>
    <scope>NUCLEOTIDE SEQUENCE [LARGE SCALE GENOMIC DNA]</scope>
    <source>
        <strain evidence="8">DH-2019</strain>
    </source>
</reference>
<comment type="cofactor">
    <cofactor evidence="1">
        <name>[4Fe-4S] cluster</name>
        <dbReference type="ChEBI" id="CHEBI:49883"/>
    </cofactor>
</comment>